<accession>A0A9Q1EXU3</accession>
<dbReference type="AlphaFoldDB" id="A0A9Q1EXU3"/>
<dbReference type="EMBL" id="JAINUF010000011">
    <property type="protein sequence ID" value="KAJ8347133.1"/>
    <property type="molecule type" value="Genomic_DNA"/>
</dbReference>
<protein>
    <submittedName>
        <fullName evidence="1">Uncharacterized protein</fullName>
    </submittedName>
</protein>
<name>A0A9Q1EXU3_SYNKA</name>
<evidence type="ECO:0000313" key="2">
    <source>
        <dbReference type="Proteomes" id="UP001152622"/>
    </source>
</evidence>
<evidence type="ECO:0000313" key="1">
    <source>
        <dbReference type="EMBL" id="KAJ8347133.1"/>
    </source>
</evidence>
<dbReference type="Proteomes" id="UP001152622">
    <property type="component" value="Chromosome 11"/>
</dbReference>
<comment type="caution">
    <text evidence="1">The sequence shown here is derived from an EMBL/GenBank/DDBJ whole genome shotgun (WGS) entry which is preliminary data.</text>
</comment>
<reference evidence="1" key="1">
    <citation type="journal article" date="2023" name="Science">
        <title>Genome structures resolve the early diversification of teleost fishes.</title>
        <authorList>
            <person name="Parey E."/>
            <person name="Louis A."/>
            <person name="Montfort J."/>
            <person name="Bouchez O."/>
            <person name="Roques C."/>
            <person name="Iampietro C."/>
            <person name="Lluch J."/>
            <person name="Castinel A."/>
            <person name="Donnadieu C."/>
            <person name="Desvignes T."/>
            <person name="Floi Bucao C."/>
            <person name="Jouanno E."/>
            <person name="Wen M."/>
            <person name="Mejri S."/>
            <person name="Dirks R."/>
            <person name="Jansen H."/>
            <person name="Henkel C."/>
            <person name="Chen W.J."/>
            <person name="Zahm M."/>
            <person name="Cabau C."/>
            <person name="Klopp C."/>
            <person name="Thompson A.W."/>
            <person name="Robinson-Rechavi M."/>
            <person name="Braasch I."/>
            <person name="Lecointre G."/>
            <person name="Bobe J."/>
            <person name="Postlethwait J.H."/>
            <person name="Berthelot C."/>
            <person name="Roest Crollius H."/>
            <person name="Guiguen Y."/>
        </authorList>
    </citation>
    <scope>NUCLEOTIDE SEQUENCE</scope>
    <source>
        <strain evidence="1">WJC10195</strain>
    </source>
</reference>
<organism evidence="1 2">
    <name type="scientific">Synaphobranchus kaupii</name>
    <name type="common">Kaup's arrowtooth eel</name>
    <dbReference type="NCBI Taxonomy" id="118154"/>
    <lineage>
        <taxon>Eukaryota</taxon>
        <taxon>Metazoa</taxon>
        <taxon>Chordata</taxon>
        <taxon>Craniata</taxon>
        <taxon>Vertebrata</taxon>
        <taxon>Euteleostomi</taxon>
        <taxon>Actinopterygii</taxon>
        <taxon>Neopterygii</taxon>
        <taxon>Teleostei</taxon>
        <taxon>Anguilliformes</taxon>
        <taxon>Synaphobranchidae</taxon>
        <taxon>Synaphobranchus</taxon>
    </lineage>
</organism>
<keyword evidence="2" id="KW-1185">Reference proteome</keyword>
<sequence>MNIGFGPSDGRTAVSCCSKARRHFKGKRAQGWRAHVDLSWEGPAGAFDAPLCVAVHKREGVDLRKVSLRGAEGELRSRAHWSPPGSPVFPGFTALGRASVFQGVTRAPAVSAPRCECIAAPSEQRILPAVTSPRPAVAQISLRSPLCGAKLRAQRAQANNRYLNETRGVTPAGTWRRRRGGDPAHTRLLFAGGPDAASITDRRVVRPLPPAALAEHRVEQAALTRIPKSPTEGELLTSMEAARSAAQI</sequence>
<proteinExistence type="predicted"/>
<gene>
    <name evidence="1" type="ORF">SKAU_G00285340</name>
</gene>